<proteinExistence type="predicted"/>
<evidence type="ECO:0000313" key="1">
    <source>
        <dbReference type="EMBL" id="TRY80246.1"/>
    </source>
</evidence>
<dbReference type="EMBL" id="VCGU01000001">
    <property type="protein sequence ID" value="TRY80246.1"/>
    <property type="molecule type" value="Genomic_DNA"/>
</dbReference>
<protein>
    <recommendedName>
        <fullName evidence="3">C-type lectin domain-containing protein</fullName>
    </recommendedName>
</protein>
<feature type="non-terminal residue" evidence="1">
    <location>
        <position position="189"/>
    </location>
</feature>
<dbReference type="Gene3D" id="3.10.100.10">
    <property type="entry name" value="Mannose-Binding Protein A, subunit A"/>
    <property type="match status" value="1"/>
</dbReference>
<evidence type="ECO:0008006" key="3">
    <source>
        <dbReference type="Google" id="ProtNLM"/>
    </source>
</evidence>
<dbReference type="Proteomes" id="UP000318571">
    <property type="component" value="Chromosome 12"/>
</dbReference>
<reference evidence="1 2" key="1">
    <citation type="journal article" date="2018" name="Nat. Ecol. Evol.">
        <title>Genomic signatures of mitonuclear coevolution across populations of Tigriopus californicus.</title>
        <authorList>
            <person name="Barreto F.S."/>
            <person name="Watson E.T."/>
            <person name="Lima T.G."/>
            <person name="Willett C.S."/>
            <person name="Edmands S."/>
            <person name="Li W."/>
            <person name="Burton R.S."/>
        </authorList>
    </citation>
    <scope>NUCLEOTIDE SEQUENCE [LARGE SCALE GENOMIC DNA]</scope>
    <source>
        <strain evidence="1 2">San Diego</strain>
    </source>
</reference>
<organism evidence="1 2">
    <name type="scientific">Tigriopus californicus</name>
    <name type="common">Marine copepod</name>
    <dbReference type="NCBI Taxonomy" id="6832"/>
    <lineage>
        <taxon>Eukaryota</taxon>
        <taxon>Metazoa</taxon>
        <taxon>Ecdysozoa</taxon>
        <taxon>Arthropoda</taxon>
        <taxon>Crustacea</taxon>
        <taxon>Multicrustacea</taxon>
        <taxon>Hexanauplia</taxon>
        <taxon>Copepoda</taxon>
        <taxon>Harpacticoida</taxon>
        <taxon>Harpacticidae</taxon>
        <taxon>Tigriopus</taxon>
    </lineage>
</organism>
<dbReference type="SUPFAM" id="SSF56436">
    <property type="entry name" value="C-type lectin-like"/>
    <property type="match status" value="1"/>
</dbReference>
<dbReference type="InterPro" id="IPR016186">
    <property type="entry name" value="C-type_lectin-like/link_sf"/>
</dbReference>
<dbReference type="InterPro" id="IPR016187">
    <property type="entry name" value="CTDL_fold"/>
</dbReference>
<dbReference type="AlphaFoldDB" id="A0A553PRE1"/>
<sequence>MEIRAKSYQECFNLEKGGQIESETCDNIDNGAFLCEFICPDSWILQAESCGNVPIPPKFSKVGNHFYQYLRERRLTWSRAESECISETGGNLPILKTKEDVDSLTEVIQFLEGEKQDQVPIGLYGSKAVSCANQECLGQLIWNTGEPLSNSEDFLSVSFRPSPFTTSDKLGTRLNDQGHIRIMTGTESV</sequence>
<gene>
    <name evidence="1" type="ORF">TCAL_06297</name>
</gene>
<keyword evidence="2" id="KW-1185">Reference proteome</keyword>
<comment type="caution">
    <text evidence="1">The sequence shown here is derived from an EMBL/GenBank/DDBJ whole genome shotgun (WGS) entry which is preliminary data.</text>
</comment>
<accession>A0A553PRE1</accession>
<evidence type="ECO:0000313" key="2">
    <source>
        <dbReference type="Proteomes" id="UP000318571"/>
    </source>
</evidence>
<name>A0A553PRE1_TIGCA</name>